<evidence type="ECO:0000313" key="3">
    <source>
        <dbReference type="EMBL" id="OEV00599.1"/>
    </source>
</evidence>
<dbReference type="Proteomes" id="UP000175829">
    <property type="component" value="Unassembled WGS sequence"/>
</dbReference>
<keyword evidence="2" id="KW-0472">Membrane</keyword>
<feature type="transmembrane region" description="Helical" evidence="2">
    <location>
        <begin position="88"/>
        <end position="106"/>
    </location>
</feature>
<keyword evidence="2" id="KW-1133">Transmembrane helix</keyword>
<evidence type="ECO:0000313" key="4">
    <source>
        <dbReference type="Proteomes" id="UP000175829"/>
    </source>
</evidence>
<feature type="transmembrane region" description="Helical" evidence="2">
    <location>
        <begin position="361"/>
        <end position="379"/>
    </location>
</feature>
<dbReference type="EMBL" id="LJGV01000022">
    <property type="protein sequence ID" value="OEV00599.1"/>
    <property type="molecule type" value="Genomic_DNA"/>
</dbReference>
<sequence>MSTSARNTERAGRRDRWWLAGVCGAFGALSLAVVHPGLPLGWDELVYASRFAPYGPETPFSAPRTRGVPLLIAPVAAVGHSVPLLRCYLTVAAALSLYLGFLPWLCAVARRGVVPLAAALYSSVWFALFYAGAAMPNHYVAMGLTAALGCCVPAPGAAPPYGTGARPGASVASAAAPGPGPGCGPVRDRARTWAAVAAALAAATLIRPNDTVWPVGVLLGAALWTRLDPGRRKPGPGGSRPGRPPRSGAPVSTSAPVPAPGVALAATAGMLLGLLPWAVEARLRFGSVLERVRAAGDIQGGMHLQLSLDTVLRHAAALDGPLLCRPCEGVTVGWASAAWWLLIPPLVALGVNTAREEGRTALAVLPAAAAAAVAVPYLFFMDYAAPRFLLPTYALLAPVAALGVCGALRRARAARKLRLLVPLAATVALLHLGFQLHQLDLHSGIQAAARQDWQRMERVLRAHGVRPPCVLDGNSATIPVAHTAGCRPAAQGHRYAQGHPPAEGRPQALVLRGAPLPAWAARADWRLHPVPHTYNPGWRVAVPPPTVLGAPRRPSGGRLPDAQSSDPVTAGEDAAHGRARTR</sequence>
<proteinExistence type="predicted"/>
<feature type="compositionally biased region" description="Low complexity" evidence="1">
    <location>
        <begin position="245"/>
        <end position="256"/>
    </location>
</feature>
<evidence type="ECO:0000256" key="2">
    <source>
        <dbReference type="SAM" id="Phobius"/>
    </source>
</evidence>
<gene>
    <name evidence="3" type="ORF">AN217_25500</name>
</gene>
<feature type="region of interest" description="Disordered" evidence="1">
    <location>
        <begin position="545"/>
        <end position="582"/>
    </location>
</feature>
<dbReference type="AlphaFoldDB" id="A0A1E7K9J6"/>
<keyword evidence="2" id="KW-0812">Transmembrane</keyword>
<dbReference type="PATRIC" id="fig|943816.4.peg.4685"/>
<accession>A0A1E7K9J6</accession>
<feature type="region of interest" description="Disordered" evidence="1">
    <location>
        <begin position="229"/>
        <end position="256"/>
    </location>
</feature>
<reference evidence="3 4" key="1">
    <citation type="journal article" date="2016" name="Front. Microbiol.">
        <title>Comparative Genomics Analysis of Streptomyces Species Reveals Their Adaptation to the Marine Environment and Their Diversity at the Genomic Level.</title>
        <authorList>
            <person name="Tian X."/>
            <person name="Zhang Z."/>
            <person name="Yang T."/>
            <person name="Chen M."/>
            <person name="Li J."/>
            <person name="Chen F."/>
            <person name="Yang J."/>
            <person name="Li W."/>
            <person name="Zhang B."/>
            <person name="Zhang Z."/>
            <person name="Wu J."/>
            <person name="Zhang C."/>
            <person name="Long L."/>
            <person name="Xiao J."/>
        </authorList>
    </citation>
    <scope>NUCLEOTIDE SEQUENCE [LARGE SCALE GENOMIC DNA]</scope>
    <source>
        <strain evidence="3 4">SCSIO M10379</strain>
    </source>
</reference>
<dbReference type="RefSeq" id="WP_069992950.1">
    <property type="nucleotide sequence ID" value="NZ_LJGV01000022.1"/>
</dbReference>
<evidence type="ECO:0000256" key="1">
    <source>
        <dbReference type="SAM" id="MobiDB-lite"/>
    </source>
</evidence>
<name>A0A1E7K9J6_9ACTN</name>
<comment type="caution">
    <text evidence="3">The sequence shown here is derived from an EMBL/GenBank/DDBJ whole genome shotgun (WGS) entry which is preliminary data.</text>
</comment>
<evidence type="ECO:0008006" key="5">
    <source>
        <dbReference type="Google" id="ProtNLM"/>
    </source>
</evidence>
<feature type="transmembrane region" description="Helical" evidence="2">
    <location>
        <begin position="385"/>
        <end position="405"/>
    </location>
</feature>
<feature type="transmembrane region" description="Helical" evidence="2">
    <location>
        <begin position="261"/>
        <end position="279"/>
    </location>
</feature>
<organism evidence="3 4">
    <name type="scientific">Streptomyces qinglanensis</name>
    <dbReference type="NCBI Taxonomy" id="943816"/>
    <lineage>
        <taxon>Bacteria</taxon>
        <taxon>Bacillati</taxon>
        <taxon>Actinomycetota</taxon>
        <taxon>Actinomycetes</taxon>
        <taxon>Kitasatosporales</taxon>
        <taxon>Streptomycetaceae</taxon>
        <taxon>Streptomyces</taxon>
    </lineage>
</organism>
<feature type="transmembrane region" description="Helical" evidence="2">
    <location>
        <begin position="17"/>
        <end position="38"/>
    </location>
</feature>
<feature type="transmembrane region" description="Helical" evidence="2">
    <location>
        <begin position="113"/>
        <end position="133"/>
    </location>
</feature>
<protein>
    <recommendedName>
        <fullName evidence="5">Integral membrane protein</fullName>
    </recommendedName>
</protein>